<dbReference type="PANTHER" id="PTHR48081:SF31">
    <property type="entry name" value="STERYL ACETYL HYDROLASE MUG81-RELATED"/>
    <property type="match status" value="1"/>
</dbReference>
<reference evidence="5 6" key="1">
    <citation type="journal article" date="2014" name="BMC Genomics">
        <title>Genome sequencing of four Aureobasidium pullulans varieties: biotechnological potential, stress tolerance, and description of new species.</title>
        <authorList>
            <person name="Gostin Ar C."/>
            <person name="Ohm R.A."/>
            <person name="Kogej T."/>
            <person name="Sonjak S."/>
            <person name="Turk M."/>
            <person name="Zajc J."/>
            <person name="Zalar P."/>
            <person name="Grube M."/>
            <person name="Sun H."/>
            <person name="Han J."/>
            <person name="Sharma A."/>
            <person name="Chiniquy J."/>
            <person name="Ngan C.Y."/>
            <person name="Lipzen A."/>
            <person name="Barry K."/>
            <person name="Grigoriev I.V."/>
            <person name="Gunde-Cimerman N."/>
        </authorList>
    </citation>
    <scope>NUCLEOTIDE SEQUENCE [LARGE SCALE GENOMIC DNA]</scope>
    <source>
        <strain evidence="5 6">CBS 110374</strain>
    </source>
</reference>
<sequence>MLFRALSGSSEDVFEKWKIKNPSNKVETVTLQNGKTKAFWIGDKHADTTMLYFHGGGYAASASPGHYDLVAEAESRAAKNNASFSTLFLQYDLIPSACYPAQLQQAVQALDYLTNTMQRPLGKIILAGDSAGANLALALLSHISKPHPEVDRITPTGNFKKVVLLSPWVTFDGTAAAFKENAWKDVLDSRALHQWSQAFLGGAKPDSYNTPLLAPPDWWSGIRADKICIAAGQDEVFVNDILEFSKKLNVSFFGFSLDSSKTES</sequence>
<protein>
    <submittedName>
        <fullName evidence="5">Putative 6-hexanolactone hydrolase</fullName>
    </submittedName>
</protein>
<dbReference type="InterPro" id="IPR029058">
    <property type="entry name" value="AB_hydrolase_fold"/>
</dbReference>
<dbReference type="HOGENOM" id="CLU_042179_1_1_1"/>
<feature type="domain" description="Alpha/beta hydrolase fold-3" evidence="4">
    <location>
        <begin position="50"/>
        <end position="249"/>
    </location>
</feature>
<dbReference type="Gene3D" id="3.40.50.1820">
    <property type="entry name" value="alpha/beta hydrolase"/>
    <property type="match status" value="1"/>
</dbReference>
<gene>
    <name evidence="5" type="ORF">M437DRAFT_58955</name>
</gene>
<dbReference type="GeneID" id="63916867"/>
<comment type="similarity">
    <text evidence="1">Belongs to the 'GDXG' lipolytic enzyme family.</text>
</comment>
<dbReference type="SUPFAM" id="SSF53474">
    <property type="entry name" value="alpha/beta-Hydrolases"/>
    <property type="match status" value="1"/>
</dbReference>
<organism evidence="5 6">
    <name type="scientific">Aureobasidium melanogenum (strain CBS 110374)</name>
    <name type="common">Aureobasidium pullulans var. melanogenum</name>
    <dbReference type="NCBI Taxonomy" id="1043003"/>
    <lineage>
        <taxon>Eukaryota</taxon>
        <taxon>Fungi</taxon>
        <taxon>Dikarya</taxon>
        <taxon>Ascomycota</taxon>
        <taxon>Pezizomycotina</taxon>
        <taxon>Dothideomycetes</taxon>
        <taxon>Dothideomycetidae</taxon>
        <taxon>Dothideales</taxon>
        <taxon>Saccotheciaceae</taxon>
        <taxon>Aureobasidium</taxon>
    </lineage>
</organism>
<feature type="active site" evidence="3">
    <location>
        <position position="130"/>
    </location>
</feature>
<dbReference type="STRING" id="1043003.A0A074VI19"/>
<dbReference type="InterPro" id="IPR013094">
    <property type="entry name" value="AB_hydrolase_3"/>
</dbReference>
<evidence type="ECO:0000256" key="2">
    <source>
        <dbReference type="ARBA" id="ARBA00022801"/>
    </source>
</evidence>
<keyword evidence="6" id="KW-1185">Reference proteome</keyword>
<dbReference type="Pfam" id="PF07859">
    <property type="entry name" value="Abhydrolase_3"/>
    <property type="match status" value="1"/>
</dbReference>
<accession>A0A074VI19</accession>
<proteinExistence type="inferred from homology"/>
<dbReference type="Proteomes" id="UP000030672">
    <property type="component" value="Unassembled WGS sequence"/>
</dbReference>
<dbReference type="InterPro" id="IPR050300">
    <property type="entry name" value="GDXG_lipolytic_enzyme"/>
</dbReference>
<dbReference type="EMBL" id="KL584853">
    <property type="protein sequence ID" value="KEQ58689.1"/>
    <property type="molecule type" value="Genomic_DNA"/>
</dbReference>
<dbReference type="PANTHER" id="PTHR48081">
    <property type="entry name" value="AB HYDROLASE SUPERFAMILY PROTEIN C4A8.06C"/>
    <property type="match status" value="1"/>
</dbReference>
<name>A0A074VI19_AURM1</name>
<dbReference type="AlphaFoldDB" id="A0A074VI19"/>
<evidence type="ECO:0000313" key="5">
    <source>
        <dbReference type="EMBL" id="KEQ58689.1"/>
    </source>
</evidence>
<evidence type="ECO:0000256" key="1">
    <source>
        <dbReference type="ARBA" id="ARBA00010515"/>
    </source>
</evidence>
<dbReference type="InterPro" id="IPR033140">
    <property type="entry name" value="Lipase_GDXG_put_SER_AS"/>
</dbReference>
<evidence type="ECO:0000313" key="6">
    <source>
        <dbReference type="Proteomes" id="UP000030672"/>
    </source>
</evidence>
<evidence type="ECO:0000256" key="3">
    <source>
        <dbReference type="PROSITE-ProRule" id="PRU10038"/>
    </source>
</evidence>
<dbReference type="GO" id="GO:0016787">
    <property type="term" value="F:hydrolase activity"/>
    <property type="evidence" value="ECO:0007669"/>
    <property type="project" value="UniProtKB-KW"/>
</dbReference>
<evidence type="ECO:0000259" key="4">
    <source>
        <dbReference type="Pfam" id="PF07859"/>
    </source>
</evidence>
<dbReference type="RefSeq" id="XP_040875712.1">
    <property type="nucleotide sequence ID" value="XM_041023494.1"/>
</dbReference>
<dbReference type="PROSITE" id="PS01174">
    <property type="entry name" value="LIPASE_GDXG_SER"/>
    <property type="match status" value="1"/>
</dbReference>
<keyword evidence="2 5" id="KW-0378">Hydrolase</keyword>